<accession>A0A2K9LR93</accession>
<dbReference type="InterPro" id="IPR036397">
    <property type="entry name" value="RNaseH_sf"/>
</dbReference>
<sequence length="381" mass="43286">MSFQWIDQSSQLQSLIEQLQNCSELAVDTEFVRTNTYYSRPGLIQIASREQVYLVDPTVFTPQQLKPLGDLLFNDNTTLLMHSAGEDLDVFLGLWDALPANLFDTQIAAGLVGYDRQMGLQRLLQETLQVELSKEETRSDWLQRPLTDKQLHYAAADVRYLHQVADILRDKLQQVDRMDWLAEETHNLIQKYGAKTPDDELYLGFGSGWKLKPQQQAALKHLAQWREQTARSNNTPKTFIAKDAMLYGLVEKQPKSRSQLAEAGFQSSQIRKYGDQLLEQLRIGLQQPIPEQLIARPLTKSQQGDYKALREVTAATAEQLGVPADLLASKAQLVAYLKARFSNTLSQDSPFRGGWREAALQPRLDALELTSKNNKDDEDHD</sequence>
<dbReference type="Pfam" id="PF00570">
    <property type="entry name" value="HRDC"/>
    <property type="match status" value="1"/>
</dbReference>
<evidence type="ECO:0000259" key="7">
    <source>
        <dbReference type="PROSITE" id="PS50967"/>
    </source>
</evidence>
<dbReference type="GO" id="GO:0008408">
    <property type="term" value="F:3'-5' exonuclease activity"/>
    <property type="evidence" value="ECO:0007669"/>
    <property type="project" value="InterPro"/>
</dbReference>
<protein>
    <recommendedName>
        <fullName evidence="6">Ribonuclease D</fullName>
        <shortName evidence="6">RNase D</shortName>
        <ecNumber evidence="6">3.1.13.5</ecNumber>
    </recommendedName>
</protein>
<name>A0A2K9LR93_9GAMM</name>
<dbReference type="GO" id="GO:0005737">
    <property type="term" value="C:cytoplasm"/>
    <property type="evidence" value="ECO:0007669"/>
    <property type="project" value="UniProtKB-SubCell"/>
</dbReference>
<evidence type="ECO:0000313" key="8">
    <source>
        <dbReference type="EMBL" id="AUM14661.1"/>
    </source>
</evidence>
<evidence type="ECO:0000256" key="2">
    <source>
        <dbReference type="ARBA" id="ARBA00022694"/>
    </source>
</evidence>
<dbReference type="NCBIfam" id="TIGR01388">
    <property type="entry name" value="rnd"/>
    <property type="match status" value="1"/>
</dbReference>
<comment type="subcellular location">
    <subcellularLocation>
        <location evidence="6">Cytoplasm</location>
    </subcellularLocation>
</comment>
<dbReference type="Proteomes" id="UP000235116">
    <property type="component" value="Chromosome"/>
</dbReference>
<comment type="similarity">
    <text evidence="6">Belongs to the RNase D family.</text>
</comment>
<dbReference type="SUPFAM" id="SSF47819">
    <property type="entry name" value="HRDC-like"/>
    <property type="match status" value="2"/>
</dbReference>
<dbReference type="InterPro" id="IPR012337">
    <property type="entry name" value="RNaseH-like_sf"/>
</dbReference>
<keyword evidence="3 6" id="KW-0540">Nuclease</keyword>
<comment type="function">
    <text evidence="6">Exonuclease involved in the 3' processing of various precursor tRNAs. Initiates hydrolysis at the 3'-terminus of an RNA molecule and releases 5'-mononucleotides.</text>
</comment>
<dbReference type="Gene3D" id="1.10.150.80">
    <property type="entry name" value="HRDC domain"/>
    <property type="match status" value="2"/>
</dbReference>
<gene>
    <name evidence="6 8" type="primary">rnd</name>
    <name evidence="8" type="ORF">Kalk_20490</name>
</gene>
<dbReference type="InterPro" id="IPR002121">
    <property type="entry name" value="HRDC_dom"/>
</dbReference>
<dbReference type="EMBL" id="CP022684">
    <property type="protein sequence ID" value="AUM14661.1"/>
    <property type="molecule type" value="Genomic_DNA"/>
</dbReference>
<dbReference type="SUPFAM" id="SSF53098">
    <property type="entry name" value="Ribonuclease H-like"/>
    <property type="match status" value="1"/>
</dbReference>
<proteinExistence type="inferred from homology"/>
<dbReference type="InterPro" id="IPR006292">
    <property type="entry name" value="RNase_D"/>
</dbReference>
<dbReference type="PANTHER" id="PTHR47649:SF1">
    <property type="entry name" value="RIBONUCLEASE D"/>
    <property type="match status" value="1"/>
</dbReference>
<evidence type="ECO:0000256" key="1">
    <source>
        <dbReference type="ARBA" id="ARBA00022490"/>
    </source>
</evidence>
<organism evidence="8 9">
    <name type="scientific">Ketobacter alkanivorans</name>
    <dbReference type="NCBI Taxonomy" id="1917421"/>
    <lineage>
        <taxon>Bacteria</taxon>
        <taxon>Pseudomonadati</taxon>
        <taxon>Pseudomonadota</taxon>
        <taxon>Gammaproteobacteria</taxon>
        <taxon>Pseudomonadales</taxon>
        <taxon>Ketobacteraceae</taxon>
        <taxon>Ketobacter</taxon>
    </lineage>
</organism>
<dbReference type="KEGG" id="kak:Kalk_20490"/>
<evidence type="ECO:0000256" key="3">
    <source>
        <dbReference type="ARBA" id="ARBA00022722"/>
    </source>
</evidence>
<dbReference type="GO" id="GO:0042780">
    <property type="term" value="P:tRNA 3'-end processing"/>
    <property type="evidence" value="ECO:0007669"/>
    <property type="project" value="UniProtKB-UniRule"/>
</dbReference>
<dbReference type="HAMAP" id="MF_01899">
    <property type="entry name" value="RNase_D"/>
    <property type="match status" value="1"/>
</dbReference>
<dbReference type="CDD" id="cd06142">
    <property type="entry name" value="RNaseD_exo"/>
    <property type="match status" value="1"/>
</dbReference>
<dbReference type="GO" id="GO:0000166">
    <property type="term" value="F:nucleotide binding"/>
    <property type="evidence" value="ECO:0007669"/>
    <property type="project" value="InterPro"/>
</dbReference>
<evidence type="ECO:0000256" key="6">
    <source>
        <dbReference type="HAMAP-Rule" id="MF_01899"/>
    </source>
</evidence>
<dbReference type="InterPro" id="IPR051086">
    <property type="entry name" value="RNase_D-like"/>
</dbReference>
<dbReference type="InterPro" id="IPR010997">
    <property type="entry name" value="HRDC-like_sf"/>
</dbReference>
<keyword evidence="4 6" id="KW-0378">Hydrolase</keyword>
<dbReference type="PANTHER" id="PTHR47649">
    <property type="entry name" value="RIBONUCLEASE D"/>
    <property type="match status" value="1"/>
</dbReference>
<dbReference type="OrthoDB" id="9800549at2"/>
<dbReference type="GO" id="GO:0033890">
    <property type="term" value="F:ribonuclease D activity"/>
    <property type="evidence" value="ECO:0007669"/>
    <property type="project" value="UniProtKB-UniRule"/>
</dbReference>
<evidence type="ECO:0000313" key="9">
    <source>
        <dbReference type="Proteomes" id="UP000235116"/>
    </source>
</evidence>
<keyword evidence="1 6" id="KW-0963">Cytoplasm</keyword>
<dbReference type="GO" id="GO:0003676">
    <property type="term" value="F:nucleic acid binding"/>
    <property type="evidence" value="ECO:0007669"/>
    <property type="project" value="InterPro"/>
</dbReference>
<dbReference type="EC" id="3.1.13.5" evidence="6"/>
<dbReference type="AlphaFoldDB" id="A0A2K9LR93"/>
<feature type="domain" description="HRDC" evidence="7">
    <location>
        <begin position="212"/>
        <end position="291"/>
    </location>
</feature>
<dbReference type="RefSeq" id="WP_101896034.1">
    <property type="nucleotide sequence ID" value="NZ_CP022684.1"/>
</dbReference>
<keyword evidence="5 6" id="KW-0269">Exonuclease</keyword>
<evidence type="ECO:0000256" key="4">
    <source>
        <dbReference type="ARBA" id="ARBA00022801"/>
    </source>
</evidence>
<dbReference type="SMART" id="SM00341">
    <property type="entry name" value="HRDC"/>
    <property type="match status" value="1"/>
</dbReference>
<keyword evidence="9" id="KW-1185">Reference proteome</keyword>
<dbReference type="PROSITE" id="PS50967">
    <property type="entry name" value="HRDC"/>
    <property type="match status" value="1"/>
</dbReference>
<dbReference type="InterPro" id="IPR002562">
    <property type="entry name" value="3'-5'_exonuclease_dom"/>
</dbReference>
<dbReference type="Gene3D" id="3.30.420.10">
    <property type="entry name" value="Ribonuclease H-like superfamily/Ribonuclease H"/>
    <property type="match status" value="1"/>
</dbReference>
<comment type="cofactor">
    <cofactor evidence="6">
        <name>a divalent metal cation</name>
        <dbReference type="ChEBI" id="CHEBI:60240"/>
    </cofactor>
</comment>
<evidence type="ECO:0000256" key="5">
    <source>
        <dbReference type="ARBA" id="ARBA00022839"/>
    </source>
</evidence>
<dbReference type="InterPro" id="IPR044876">
    <property type="entry name" value="HRDC_dom_sf"/>
</dbReference>
<keyword evidence="2 6" id="KW-0819">tRNA processing</keyword>
<reference evidence="9" key="1">
    <citation type="submission" date="2017-08" db="EMBL/GenBank/DDBJ databases">
        <title>Direct submision.</title>
        <authorList>
            <person name="Kim S.-J."/>
            <person name="Rhee S.-K."/>
        </authorList>
    </citation>
    <scope>NUCLEOTIDE SEQUENCE [LARGE SCALE GENOMIC DNA]</scope>
    <source>
        <strain evidence="9">GI5</strain>
    </source>
</reference>
<dbReference type="Pfam" id="PF01612">
    <property type="entry name" value="DNA_pol_A_exo1"/>
    <property type="match status" value="1"/>
</dbReference>
<dbReference type="SMART" id="SM00474">
    <property type="entry name" value="35EXOc"/>
    <property type="match status" value="1"/>
</dbReference>
<comment type="catalytic activity">
    <reaction evidence="6">
        <text>Exonucleolytic cleavage that removes extra residues from the 3'-terminus of tRNA to produce 5'-mononucleotides.</text>
        <dbReference type="EC" id="3.1.13.5"/>
    </reaction>
</comment>